<sequence length="348" mass="37420">MTSTVSGIGEIIALLPYELGFLPADSLALVGIHEGRLAITARLNRPAQLDVVDAARQMAAGVARSRPDELIVLCYGGFMQGDRDFVDVLRWELDDLGVDVSHVASVHGVQWRAEQCACGCCPHELVEVPEAARVAPVAEHVLRGVVPASSRDELGRRFDIRHPLVAQAVGRALSGRSQRCAAADEPDTEGADALQRILCRAEKDVHCLPVEVLAAATAAVARITVRDYVLAWLMPDFLSPEQVLPDELDEHYDLGPAPLHARDEATFDDPVSDVAGRLGEWVACIPREHSVPVLMLIAGVQWTTGSGVLAMLAVERALAVDPDCRLAQLFAAALRGGLRPHSGEQRSA</sequence>
<dbReference type="Pfam" id="PF13830">
    <property type="entry name" value="DUF4192"/>
    <property type="match status" value="2"/>
</dbReference>
<proteinExistence type="predicted"/>
<accession>A0ABW2AH68</accession>
<comment type="caution">
    <text evidence="1">The sequence shown here is derived from an EMBL/GenBank/DDBJ whole genome shotgun (WGS) entry which is preliminary data.</text>
</comment>
<name>A0ABW2AH68_9MICO</name>
<reference evidence="2" key="1">
    <citation type="journal article" date="2019" name="Int. J. Syst. Evol. Microbiol.">
        <title>The Global Catalogue of Microorganisms (GCM) 10K type strain sequencing project: providing services to taxonomists for standard genome sequencing and annotation.</title>
        <authorList>
            <consortium name="The Broad Institute Genomics Platform"/>
            <consortium name="The Broad Institute Genome Sequencing Center for Infectious Disease"/>
            <person name="Wu L."/>
            <person name="Ma J."/>
        </authorList>
    </citation>
    <scope>NUCLEOTIDE SEQUENCE [LARGE SCALE GENOMIC DNA]</scope>
    <source>
        <strain evidence="2">CCUG 58127</strain>
    </source>
</reference>
<dbReference type="RefSeq" id="WP_382401884.1">
    <property type="nucleotide sequence ID" value="NZ_JBHSWH010000001.1"/>
</dbReference>
<protein>
    <submittedName>
        <fullName evidence="1">DUF4192 domain-containing protein</fullName>
    </submittedName>
</protein>
<dbReference type="InterPro" id="IPR025447">
    <property type="entry name" value="DUF4192"/>
</dbReference>
<keyword evidence="2" id="KW-1185">Reference proteome</keyword>
<evidence type="ECO:0000313" key="1">
    <source>
        <dbReference type="EMBL" id="MFC6706127.1"/>
    </source>
</evidence>
<dbReference type="Proteomes" id="UP001596298">
    <property type="component" value="Unassembled WGS sequence"/>
</dbReference>
<organism evidence="1 2">
    <name type="scientific">Flexivirga alba</name>
    <dbReference type="NCBI Taxonomy" id="702742"/>
    <lineage>
        <taxon>Bacteria</taxon>
        <taxon>Bacillati</taxon>
        <taxon>Actinomycetota</taxon>
        <taxon>Actinomycetes</taxon>
        <taxon>Micrococcales</taxon>
        <taxon>Dermacoccaceae</taxon>
        <taxon>Flexivirga</taxon>
    </lineage>
</organism>
<evidence type="ECO:0000313" key="2">
    <source>
        <dbReference type="Proteomes" id="UP001596298"/>
    </source>
</evidence>
<dbReference type="EMBL" id="JBHSWH010000001">
    <property type="protein sequence ID" value="MFC6706127.1"/>
    <property type="molecule type" value="Genomic_DNA"/>
</dbReference>
<gene>
    <name evidence="1" type="ORF">ACFQDH_12880</name>
</gene>